<dbReference type="Proteomes" id="UP000486760">
    <property type="component" value="Unassembled WGS sequence"/>
</dbReference>
<dbReference type="PRINTS" id="PR00034">
    <property type="entry name" value="HTHCRP"/>
</dbReference>
<evidence type="ECO:0000259" key="5">
    <source>
        <dbReference type="PROSITE" id="PS51063"/>
    </source>
</evidence>
<dbReference type="GO" id="GO:0003700">
    <property type="term" value="F:DNA-binding transcription factor activity"/>
    <property type="evidence" value="ECO:0007669"/>
    <property type="project" value="TreeGrafter"/>
</dbReference>
<dbReference type="InterPro" id="IPR000595">
    <property type="entry name" value="cNMP-bd_dom"/>
</dbReference>
<dbReference type="PANTHER" id="PTHR24567:SF75">
    <property type="entry name" value="FUMARATE AND NITRATE REDUCTION REGULATORY PROTEIN"/>
    <property type="match status" value="1"/>
</dbReference>
<dbReference type="SMART" id="SM00419">
    <property type="entry name" value="HTH_CRP"/>
    <property type="match status" value="1"/>
</dbReference>
<dbReference type="Pfam" id="PF13545">
    <property type="entry name" value="HTH_Crp_2"/>
    <property type="match status" value="1"/>
</dbReference>
<dbReference type="PROSITE" id="PS51063">
    <property type="entry name" value="HTH_CRP_2"/>
    <property type="match status" value="1"/>
</dbReference>
<dbReference type="SMART" id="SM00100">
    <property type="entry name" value="cNMP"/>
    <property type="match status" value="1"/>
</dbReference>
<feature type="domain" description="Cyclic nucleotide-binding" evidence="4">
    <location>
        <begin position="28"/>
        <end position="102"/>
    </location>
</feature>
<dbReference type="InterPro" id="IPR050397">
    <property type="entry name" value="Env_Response_Regulators"/>
</dbReference>
<dbReference type="SUPFAM" id="SSF51206">
    <property type="entry name" value="cAMP-binding domain-like"/>
    <property type="match status" value="1"/>
</dbReference>
<evidence type="ECO:0000256" key="2">
    <source>
        <dbReference type="ARBA" id="ARBA00023125"/>
    </source>
</evidence>
<protein>
    <submittedName>
        <fullName evidence="6">Helix-turn-helix domain-containing protein</fullName>
    </submittedName>
</protein>
<dbReference type="InterPro" id="IPR036388">
    <property type="entry name" value="WH-like_DNA-bd_sf"/>
</dbReference>
<dbReference type="RefSeq" id="WP_149327241.1">
    <property type="nucleotide sequence ID" value="NZ_VTPY01000002.1"/>
</dbReference>
<feature type="domain" description="HTH crp-type" evidence="5">
    <location>
        <begin position="162"/>
        <end position="235"/>
    </location>
</feature>
<dbReference type="CDD" id="cd00038">
    <property type="entry name" value="CAP_ED"/>
    <property type="match status" value="1"/>
</dbReference>
<dbReference type="EMBL" id="VTPY01000002">
    <property type="protein sequence ID" value="KAA0013701.1"/>
    <property type="molecule type" value="Genomic_DNA"/>
</dbReference>
<organism evidence="6 7">
    <name type="scientific">Billgrantia pellis</name>
    <dbReference type="NCBI Taxonomy" id="2606936"/>
    <lineage>
        <taxon>Bacteria</taxon>
        <taxon>Pseudomonadati</taxon>
        <taxon>Pseudomonadota</taxon>
        <taxon>Gammaproteobacteria</taxon>
        <taxon>Oceanospirillales</taxon>
        <taxon>Halomonadaceae</taxon>
        <taxon>Billgrantia</taxon>
    </lineage>
</organism>
<name>A0A7V7KHN9_9GAMM</name>
<keyword evidence="7" id="KW-1185">Reference proteome</keyword>
<dbReference type="InterPro" id="IPR012318">
    <property type="entry name" value="HTH_CRP"/>
</dbReference>
<evidence type="ECO:0000313" key="6">
    <source>
        <dbReference type="EMBL" id="KAA0013701.1"/>
    </source>
</evidence>
<dbReference type="PANTHER" id="PTHR24567">
    <property type="entry name" value="CRP FAMILY TRANSCRIPTIONAL REGULATORY PROTEIN"/>
    <property type="match status" value="1"/>
</dbReference>
<proteinExistence type="predicted"/>
<dbReference type="Pfam" id="PF00027">
    <property type="entry name" value="cNMP_binding"/>
    <property type="match status" value="1"/>
</dbReference>
<evidence type="ECO:0000259" key="4">
    <source>
        <dbReference type="PROSITE" id="PS50042"/>
    </source>
</evidence>
<dbReference type="InterPro" id="IPR036390">
    <property type="entry name" value="WH_DNA-bd_sf"/>
</dbReference>
<dbReference type="PROSITE" id="PS50042">
    <property type="entry name" value="CNMP_BINDING_3"/>
    <property type="match status" value="1"/>
</dbReference>
<evidence type="ECO:0000313" key="7">
    <source>
        <dbReference type="Proteomes" id="UP000486760"/>
    </source>
</evidence>
<dbReference type="Gene3D" id="1.10.10.10">
    <property type="entry name" value="Winged helix-like DNA-binding domain superfamily/Winged helix DNA-binding domain"/>
    <property type="match status" value="1"/>
</dbReference>
<dbReference type="Gene3D" id="2.60.120.10">
    <property type="entry name" value="Jelly Rolls"/>
    <property type="match status" value="1"/>
</dbReference>
<keyword evidence="1" id="KW-0805">Transcription regulation</keyword>
<comment type="caution">
    <text evidence="6">The sequence shown here is derived from an EMBL/GenBank/DDBJ whole genome shotgun (WGS) entry which is preliminary data.</text>
</comment>
<sequence>MGIRSVSEHAPGTPVTGCFSCYLSATCLPQGLTPEESAQLEAIIPPSLKLEKGHALMVQNSAFKSLYAVRSGSLKQVTTTESEESLVTALYLPGDMVGFDAIGTDTCPGDVIALETTTVCEYPYERLDGLCNGIPTLRRRLQRNLSQAMHEERLRLHLLLSRKAEVRLACFLLVISERFRRRGYSSRHFRLAFSRGDIGNYLGLTYETVGRTLAAFQAQNLLTVRGREYRLLDLAQLARLADSTGRRQRRA</sequence>
<dbReference type="SUPFAM" id="SSF46785">
    <property type="entry name" value="Winged helix' DNA-binding domain"/>
    <property type="match status" value="1"/>
</dbReference>
<reference evidence="6 7" key="1">
    <citation type="submission" date="2019-08" db="EMBL/GenBank/DDBJ databases">
        <title>Bioinformatics analysis of the strain L3 and L5.</title>
        <authorList>
            <person name="Li X."/>
        </authorList>
    </citation>
    <scope>NUCLEOTIDE SEQUENCE [LARGE SCALE GENOMIC DNA]</scope>
    <source>
        <strain evidence="6 7">L5</strain>
    </source>
</reference>
<dbReference type="InterPro" id="IPR014710">
    <property type="entry name" value="RmlC-like_jellyroll"/>
</dbReference>
<dbReference type="CDD" id="cd00092">
    <property type="entry name" value="HTH_CRP"/>
    <property type="match status" value="1"/>
</dbReference>
<dbReference type="FunFam" id="1.10.10.10:FF:000028">
    <property type="entry name" value="Fumarate/nitrate reduction transcriptional regulator Fnr"/>
    <property type="match status" value="1"/>
</dbReference>
<keyword evidence="2" id="KW-0238">DNA-binding</keyword>
<evidence type="ECO:0000256" key="3">
    <source>
        <dbReference type="ARBA" id="ARBA00023163"/>
    </source>
</evidence>
<dbReference type="GO" id="GO:0003677">
    <property type="term" value="F:DNA binding"/>
    <property type="evidence" value="ECO:0007669"/>
    <property type="project" value="UniProtKB-KW"/>
</dbReference>
<dbReference type="GO" id="GO:0005829">
    <property type="term" value="C:cytosol"/>
    <property type="evidence" value="ECO:0007669"/>
    <property type="project" value="TreeGrafter"/>
</dbReference>
<dbReference type="InterPro" id="IPR018490">
    <property type="entry name" value="cNMP-bd_dom_sf"/>
</dbReference>
<evidence type="ECO:0000256" key="1">
    <source>
        <dbReference type="ARBA" id="ARBA00023015"/>
    </source>
</evidence>
<accession>A0A7V7KHN9</accession>
<dbReference type="AlphaFoldDB" id="A0A7V7KHN9"/>
<keyword evidence="3" id="KW-0804">Transcription</keyword>
<gene>
    <name evidence="6" type="ORF">F0A17_04920</name>
</gene>